<dbReference type="AlphaFoldDB" id="A0A370GIG5"/>
<dbReference type="Pfam" id="PF24124">
    <property type="entry name" value="YphA"/>
    <property type="match status" value="1"/>
</dbReference>
<keyword evidence="1" id="KW-0812">Transmembrane</keyword>
<proteinExistence type="predicted"/>
<feature type="transmembrane region" description="Helical" evidence="1">
    <location>
        <begin position="82"/>
        <end position="100"/>
    </location>
</feature>
<dbReference type="InterPro" id="IPR014617">
    <property type="entry name" value="YphA_Bacsu"/>
</dbReference>
<feature type="transmembrane region" description="Helical" evidence="1">
    <location>
        <begin position="9"/>
        <end position="26"/>
    </location>
</feature>
<comment type="caution">
    <text evidence="2">The sequence shown here is derived from an EMBL/GenBank/DDBJ whole genome shotgun (WGS) entry which is preliminary data.</text>
</comment>
<gene>
    <name evidence="2" type="ORF">DFR59_10429</name>
</gene>
<evidence type="ECO:0000313" key="3">
    <source>
        <dbReference type="Proteomes" id="UP000255326"/>
    </source>
</evidence>
<dbReference type="EMBL" id="QQAY01000004">
    <property type="protein sequence ID" value="RDI42979.1"/>
    <property type="molecule type" value="Genomic_DNA"/>
</dbReference>
<keyword evidence="1" id="KW-0472">Membrane</keyword>
<dbReference type="OrthoDB" id="2965169at2"/>
<dbReference type="Proteomes" id="UP000255326">
    <property type="component" value="Unassembled WGS sequence"/>
</dbReference>
<sequence>MEKHAPRRFSLSILSLGTIAVYPYVIDISTLSIQVAAIVIFLFCMIELTSYSLLEKLKLLIYSLTICAGTGGFMLMKIFDPVWVIFDPKWMLSLFLFFLIQMMTPGDLKKSMLSLYLGLFFGHAATAILLNQWGMNMPIGSPEILDVAAYVSTIFLAIEGMKVISGYFEAKQNIGKGKQG</sequence>
<protein>
    <submittedName>
        <fullName evidence="2">Uncharacterized protein</fullName>
    </submittedName>
</protein>
<feature type="transmembrane region" description="Helical" evidence="1">
    <location>
        <begin position="32"/>
        <end position="54"/>
    </location>
</feature>
<accession>A0A370GIG5</accession>
<feature type="transmembrane region" description="Helical" evidence="1">
    <location>
        <begin position="59"/>
        <end position="76"/>
    </location>
</feature>
<feature type="transmembrane region" description="Helical" evidence="1">
    <location>
        <begin position="112"/>
        <end position="135"/>
    </location>
</feature>
<name>A0A370GIG5_9BACI</name>
<evidence type="ECO:0000256" key="1">
    <source>
        <dbReference type="SAM" id="Phobius"/>
    </source>
</evidence>
<keyword evidence="3" id="KW-1185">Reference proteome</keyword>
<keyword evidence="1" id="KW-1133">Transmembrane helix</keyword>
<organism evidence="2 3">
    <name type="scientific">Falsibacillus pallidus</name>
    <dbReference type="NCBI Taxonomy" id="493781"/>
    <lineage>
        <taxon>Bacteria</taxon>
        <taxon>Bacillati</taxon>
        <taxon>Bacillota</taxon>
        <taxon>Bacilli</taxon>
        <taxon>Bacillales</taxon>
        <taxon>Bacillaceae</taxon>
        <taxon>Falsibacillus</taxon>
    </lineage>
</organism>
<evidence type="ECO:0000313" key="2">
    <source>
        <dbReference type="EMBL" id="RDI42979.1"/>
    </source>
</evidence>
<reference evidence="2 3" key="1">
    <citation type="submission" date="2018-07" db="EMBL/GenBank/DDBJ databases">
        <title>Genomic Encyclopedia of Type Strains, Phase IV (KMG-IV): sequencing the most valuable type-strain genomes for metagenomic binning, comparative biology and taxonomic classification.</title>
        <authorList>
            <person name="Goeker M."/>
        </authorList>
    </citation>
    <scope>NUCLEOTIDE SEQUENCE [LARGE SCALE GENOMIC DNA]</scope>
    <source>
        <strain evidence="2 3">DSM 25281</strain>
    </source>
</reference>
<feature type="transmembrane region" description="Helical" evidence="1">
    <location>
        <begin position="147"/>
        <end position="168"/>
    </location>
</feature>